<dbReference type="AlphaFoldDB" id="A0AAD9XCD0"/>
<keyword evidence="3" id="KW-1185">Reference proteome</keyword>
<feature type="domain" description="RNase H type-1" evidence="1">
    <location>
        <begin position="115"/>
        <end position="203"/>
    </location>
</feature>
<organism evidence="2 3">
    <name type="scientific">Dipteronia dyeriana</name>
    <dbReference type="NCBI Taxonomy" id="168575"/>
    <lineage>
        <taxon>Eukaryota</taxon>
        <taxon>Viridiplantae</taxon>
        <taxon>Streptophyta</taxon>
        <taxon>Embryophyta</taxon>
        <taxon>Tracheophyta</taxon>
        <taxon>Spermatophyta</taxon>
        <taxon>Magnoliopsida</taxon>
        <taxon>eudicotyledons</taxon>
        <taxon>Gunneridae</taxon>
        <taxon>Pentapetalae</taxon>
        <taxon>rosids</taxon>
        <taxon>malvids</taxon>
        <taxon>Sapindales</taxon>
        <taxon>Sapindaceae</taxon>
        <taxon>Hippocastanoideae</taxon>
        <taxon>Acereae</taxon>
        <taxon>Dipteronia</taxon>
    </lineage>
</organism>
<evidence type="ECO:0000259" key="1">
    <source>
        <dbReference type="Pfam" id="PF13456"/>
    </source>
</evidence>
<evidence type="ECO:0000313" key="3">
    <source>
        <dbReference type="Proteomes" id="UP001280121"/>
    </source>
</evidence>
<dbReference type="InterPro" id="IPR002156">
    <property type="entry name" value="RNaseH_domain"/>
</dbReference>
<name>A0AAD9XCD0_9ROSI</name>
<dbReference type="GO" id="GO:0003676">
    <property type="term" value="F:nucleic acid binding"/>
    <property type="evidence" value="ECO:0007669"/>
    <property type="project" value="InterPro"/>
</dbReference>
<comment type="caution">
    <text evidence="2">The sequence shown here is derived from an EMBL/GenBank/DDBJ whole genome shotgun (WGS) entry which is preliminary data.</text>
</comment>
<dbReference type="Proteomes" id="UP001280121">
    <property type="component" value="Unassembled WGS sequence"/>
</dbReference>
<dbReference type="Pfam" id="PF13456">
    <property type="entry name" value="RVT_3"/>
    <property type="match status" value="1"/>
</dbReference>
<reference evidence="2" key="1">
    <citation type="journal article" date="2023" name="Plant J.">
        <title>Genome sequences and population genomics provide insights into the demographic history, inbreeding, and mutation load of two 'living fossil' tree species of Dipteronia.</title>
        <authorList>
            <person name="Feng Y."/>
            <person name="Comes H.P."/>
            <person name="Chen J."/>
            <person name="Zhu S."/>
            <person name="Lu R."/>
            <person name="Zhang X."/>
            <person name="Li P."/>
            <person name="Qiu J."/>
            <person name="Olsen K.M."/>
            <person name="Qiu Y."/>
        </authorList>
    </citation>
    <scope>NUCLEOTIDE SEQUENCE</scope>
    <source>
        <strain evidence="2">KIB01</strain>
    </source>
</reference>
<proteinExistence type="predicted"/>
<sequence>MGCPCYGVAYVGVRFFLRKDLDGGSGRGCGDNFAWYLGLSKLKVVRKACGFIQDMYVDDKVSFKDFFHGCLSQVGHNEVEVFSVMLWRIWFLRNLLIPGTKDRLWLQALRASKGFKATYDLIVVEVMPILRSIKLAFEPGLVPFITEIDALGVMNIVNSREPLASDIGPVVNEIVKCLRRDPRGSMTHVSIKANFVAHTLSKHELNVGKYCFWIEDYPPCVERYVLDKILD</sequence>
<gene>
    <name evidence="2" type="ORF">Ddye_009993</name>
</gene>
<evidence type="ECO:0000313" key="2">
    <source>
        <dbReference type="EMBL" id="KAK2656941.1"/>
    </source>
</evidence>
<protein>
    <recommendedName>
        <fullName evidence="1">RNase H type-1 domain-containing protein</fullName>
    </recommendedName>
</protein>
<dbReference type="EMBL" id="JANJYI010000003">
    <property type="protein sequence ID" value="KAK2656941.1"/>
    <property type="molecule type" value="Genomic_DNA"/>
</dbReference>
<dbReference type="GO" id="GO:0004523">
    <property type="term" value="F:RNA-DNA hybrid ribonuclease activity"/>
    <property type="evidence" value="ECO:0007669"/>
    <property type="project" value="InterPro"/>
</dbReference>
<accession>A0AAD9XCD0</accession>